<dbReference type="Pfam" id="PF04488">
    <property type="entry name" value="Gly_transf_sug"/>
    <property type="match status" value="1"/>
</dbReference>
<reference evidence="1" key="1">
    <citation type="submission" date="2020-08" db="EMBL/GenBank/DDBJ databases">
        <title>Bridging the membrane lipid divide: bacteria of the FCB group superphylum have the potential to synthesize archaeal ether lipids.</title>
        <authorList>
            <person name="Villanueva L."/>
            <person name="von Meijenfeldt F.A.B."/>
            <person name="Westbye A.B."/>
            <person name="Yadav S."/>
            <person name="Hopmans E.C."/>
            <person name="Dutilh B.E."/>
            <person name="Sinninghe Damste J.S."/>
        </authorList>
    </citation>
    <scope>NUCLEOTIDE SEQUENCE</scope>
    <source>
        <strain evidence="1">NIOZ-UU159</strain>
    </source>
</reference>
<organism evidence="1">
    <name type="scientific">Virus NIOZ-UU159</name>
    <dbReference type="NCBI Taxonomy" id="2763270"/>
    <lineage>
        <taxon>Viruses</taxon>
    </lineage>
</organism>
<keyword evidence="1" id="KW-0808">Transferase</keyword>
<dbReference type="InterPro" id="IPR029044">
    <property type="entry name" value="Nucleotide-diphossugar_trans"/>
</dbReference>
<dbReference type="GO" id="GO:0016740">
    <property type="term" value="F:transferase activity"/>
    <property type="evidence" value="ECO:0007669"/>
    <property type="project" value="UniProtKB-KW"/>
</dbReference>
<sequence length="233" mass="27230">MENGNLKSIRHYIFIDPNDIYCDITKHDLLNEFKSIHSAHYTTGEIVKYWGYNDIALLLKKYDEELYALFLKINHNYPSLLSDLGRFVILYYYGGVYHDLKCISESNMKNYLENDIGSNVTFIALGEHNPDDIHTRNIISLQIKHPLLHSTLQLVKKKLIEAKDNNYHGGIVGQGSNIIYCAFQPYVDTVLDYCTKNDDVIKRREGGLYFFHHHIYAKTIARWQTTYEPIFIK</sequence>
<evidence type="ECO:0000313" key="1">
    <source>
        <dbReference type="EMBL" id="QPI16583.1"/>
    </source>
</evidence>
<proteinExistence type="predicted"/>
<gene>
    <name evidence="1" type="ORF">NIOZUU159_00074</name>
</gene>
<dbReference type="InterPro" id="IPR007577">
    <property type="entry name" value="GlycoTrfase_DXD_sugar-bd_CS"/>
</dbReference>
<dbReference type="SUPFAM" id="SSF53448">
    <property type="entry name" value="Nucleotide-diphospho-sugar transferases"/>
    <property type="match status" value="1"/>
</dbReference>
<accession>A0A7S9SUQ1</accession>
<name>A0A7S9SUQ1_9VIRU</name>
<dbReference type="EMBL" id="MW030584">
    <property type="protein sequence ID" value="QPI16583.1"/>
    <property type="molecule type" value="Genomic_DNA"/>
</dbReference>
<protein>
    <submittedName>
        <fullName evidence="1">Glycosyltransferase sugar-binding region containing DXD motif protein</fullName>
    </submittedName>
</protein>
<dbReference type="Gene3D" id="3.90.550.20">
    <property type="match status" value="1"/>
</dbReference>